<evidence type="ECO:0000256" key="4">
    <source>
        <dbReference type="ARBA" id="ARBA00022692"/>
    </source>
</evidence>
<comment type="caution">
    <text evidence="9">The sequence shown here is derived from an EMBL/GenBank/DDBJ whole genome shotgun (WGS) entry which is preliminary data.</text>
</comment>
<dbReference type="Pfam" id="PF00482">
    <property type="entry name" value="T2SSF"/>
    <property type="match status" value="2"/>
</dbReference>
<dbReference type="InterPro" id="IPR018076">
    <property type="entry name" value="T2SS_GspF_dom"/>
</dbReference>
<dbReference type="PANTHER" id="PTHR30012">
    <property type="entry name" value="GENERAL SECRETION PATHWAY PROTEIN"/>
    <property type="match status" value="1"/>
</dbReference>
<keyword evidence="6 7" id="KW-0472">Membrane</keyword>
<gene>
    <name evidence="9" type="ORF">DW070_11880</name>
</gene>
<comment type="subcellular location">
    <subcellularLocation>
        <location evidence="1">Cell membrane</location>
        <topology evidence="1">Multi-pass membrane protein</topology>
    </subcellularLocation>
</comment>
<dbReference type="Proteomes" id="UP000260773">
    <property type="component" value="Unassembled WGS sequence"/>
</dbReference>
<accession>A0A3E2TKD9</accession>
<evidence type="ECO:0000256" key="7">
    <source>
        <dbReference type="SAM" id="Phobius"/>
    </source>
</evidence>
<organism evidence="9 10">
    <name type="scientific">Coprococcus catus</name>
    <dbReference type="NCBI Taxonomy" id="116085"/>
    <lineage>
        <taxon>Bacteria</taxon>
        <taxon>Bacillati</taxon>
        <taxon>Bacillota</taxon>
        <taxon>Clostridia</taxon>
        <taxon>Lachnospirales</taxon>
        <taxon>Lachnospiraceae</taxon>
        <taxon>Coprococcus</taxon>
    </lineage>
</organism>
<protein>
    <submittedName>
        <fullName evidence="9">Type II secretion system F family protein</fullName>
    </submittedName>
</protein>
<dbReference type="InterPro" id="IPR042094">
    <property type="entry name" value="T2SS_GspF_sf"/>
</dbReference>
<feature type="transmembrane region" description="Helical" evidence="7">
    <location>
        <begin position="167"/>
        <end position="188"/>
    </location>
</feature>
<comment type="similarity">
    <text evidence="2">Belongs to the GSP F family.</text>
</comment>
<dbReference type="PANTHER" id="PTHR30012:SF0">
    <property type="entry name" value="TYPE II SECRETION SYSTEM PROTEIN F-RELATED"/>
    <property type="match status" value="1"/>
</dbReference>
<dbReference type="RefSeq" id="WP_117528722.1">
    <property type="nucleotide sequence ID" value="NZ_JAQENQ010000007.1"/>
</dbReference>
<keyword evidence="3" id="KW-1003">Cell membrane</keyword>
<evidence type="ECO:0000313" key="10">
    <source>
        <dbReference type="Proteomes" id="UP000260773"/>
    </source>
</evidence>
<dbReference type="Gene3D" id="1.20.81.30">
    <property type="entry name" value="Type II secretion system (T2SS), domain F"/>
    <property type="match status" value="2"/>
</dbReference>
<dbReference type="InterPro" id="IPR003004">
    <property type="entry name" value="GspF/PilC"/>
</dbReference>
<keyword evidence="4 7" id="KW-0812">Transmembrane</keyword>
<evidence type="ECO:0000256" key="3">
    <source>
        <dbReference type="ARBA" id="ARBA00022475"/>
    </source>
</evidence>
<dbReference type="AlphaFoldDB" id="A0A3E2TKD9"/>
<dbReference type="GO" id="GO:0005886">
    <property type="term" value="C:plasma membrane"/>
    <property type="evidence" value="ECO:0007669"/>
    <property type="project" value="UniProtKB-SubCell"/>
</dbReference>
<evidence type="ECO:0000256" key="2">
    <source>
        <dbReference type="ARBA" id="ARBA00005745"/>
    </source>
</evidence>
<dbReference type="PRINTS" id="PR00812">
    <property type="entry name" value="BCTERIALGSPF"/>
</dbReference>
<sequence>MNKSPQLKPLSNPELSSFSSQLSLILRSGISALEGISIMLEDASSEEEKAILNALSENFQETGSLNEALEQTQLFPAYMIRMTRIGEETGTLDDVMAALGDHYAREDTIARTIRSAVTYPMIIISMMIVVILVLIIKVMPIFNQVFIQLGSEMSGFSRVLMDLGNTINRYSVVFIAVLAVIVIGFFAYNHTAKGAAFLKGLGSHIPAIRRMHHDIASCRFASGMALTLKSGMAPEECLSLVRELNDDEAFQKELTKCEQLLENGTDFTATLHQTGIFTGVYARMASIGFKTGSLDQVMSDIAELYQEDLDNRMSNTLSILEPTLVIALSLVVGFILLSVMLPLVGIMSSI</sequence>
<feature type="transmembrane region" description="Helical" evidence="7">
    <location>
        <begin position="121"/>
        <end position="147"/>
    </location>
</feature>
<feature type="domain" description="Type II secretion system protein GspF" evidence="8">
    <location>
        <begin position="222"/>
        <end position="342"/>
    </location>
</feature>
<evidence type="ECO:0000256" key="1">
    <source>
        <dbReference type="ARBA" id="ARBA00004651"/>
    </source>
</evidence>
<reference evidence="9 10" key="1">
    <citation type="submission" date="2018-08" db="EMBL/GenBank/DDBJ databases">
        <title>A genome reference for cultivated species of the human gut microbiota.</title>
        <authorList>
            <person name="Zou Y."/>
            <person name="Xue W."/>
            <person name="Luo G."/>
        </authorList>
    </citation>
    <scope>NUCLEOTIDE SEQUENCE [LARGE SCALE GENOMIC DNA]</scope>
    <source>
        <strain evidence="9 10">AF45-17</strain>
    </source>
</reference>
<evidence type="ECO:0000256" key="5">
    <source>
        <dbReference type="ARBA" id="ARBA00022989"/>
    </source>
</evidence>
<evidence type="ECO:0000256" key="6">
    <source>
        <dbReference type="ARBA" id="ARBA00023136"/>
    </source>
</evidence>
<name>A0A3E2TKD9_9FIRM</name>
<feature type="transmembrane region" description="Helical" evidence="7">
    <location>
        <begin position="323"/>
        <end position="347"/>
    </location>
</feature>
<evidence type="ECO:0000313" key="9">
    <source>
        <dbReference type="EMBL" id="RGB77654.1"/>
    </source>
</evidence>
<evidence type="ECO:0000259" key="8">
    <source>
        <dbReference type="Pfam" id="PF00482"/>
    </source>
</evidence>
<keyword evidence="5 7" id="KW-1133">Transmembrane helix</keyword>
<dbReference type="EMBL" id="QVEP01000032">
    <property type="protein sequence ID" value="RGB77654.1"/>
    <property type="molecule type" value="Genomic_DNA"/>
</dbReference>
<proteinExistence type="inferred from homology"/>
<feature type="domain" description="Type II secretion system protein GspF" evidence="8">
    <location>
        <begin position="18"/>
        <end position="140"/>
    </location>
</feature>